<evidence type="ECO:0000256" key="3">
    <source>
        <dbReference type="ARBA" id="ARBA00022448"/>
    </source>
</evidence>
<name>A0A2T9X2W3_9CREN</name>
<feature type="transmembrane region" description="Helical" evidence="7">
    <location>
        <begin position="498"/>
        <end position="520"/>
    </location>
</feature>
<feature type="transmembrane region" description="Helical" evidence="7">
    <location>
        <begin position="169"/>
        <end position="194"/>
    </location>
</feature>
<feature type="transmembrane region" description="Helical" evidence="7">
    <location>
        <begin position="27"/>
        <end position="44"/>
    </location>
</feature>
<feature type="transmembrane region" description="Helical" evidence="7">
    <location>
        <begin position="102"/>
        <end position="120"/>
    </location>
</feature>
<evidence type="ECO:0000313" key="9">
    <source>
        <dbReference type="EMBL" id="PVU74392.1"/>
    </source>
</evidence>
<feature type="transmembrane region" description="Helical" evidence="7">
    <location>
        <begin position="281"/>
        <end position="305"/>
    </location>
</feature>
<feature type="transmembrane region" description="Helical" evidence="7">
    <location>
        <begin position="206"/>
        <end position="224"/>
    </location>
</feature>
<comment type="similarity">
    <text evidence="2">Belongs to the monovalent cation:proton antiporter 2 (CPA2) transporter (TC 2.A.37) family.</text>
</comment>
<reference evidence="9 10" key="1">
    <citation type="journal article" date="2015" name="Appl. Environ. Microbiol.">
        <title>Nanoarchaeota, Their Sulfolobales Host, and Nanoarchaeota Virus Distribution across Yellowstone National Park Hot Springs.</title>
        <authorList>
            <person name="Munson-McGee J.H."/>
            <person name="Field E.K."/>
            <person name="Bateson M."/>
            <person name="Rooney C."/>
            <person name="Stepanauskas R."/>
            <person name="Young M.J."/>
        </authorList>
    </citation>
    <scope>NUCLEOTIDE SEQUENCE [LARGE SCALE GENOMIC DNA]</scope>
    <source>
        <strain evidence="9">SCGC AC-742_N10</strain>
    </source>
</reference>
<dbReference type="GO" id="GO:0015297">
    <property type="term" value="F:antiporter activity"/>
    <property type="evidence" value="ECO:0007669"/>
    <property type="project" value="InterPro"/>
</dbReference>
<keyword evidence="5 7" id="KW-1133">Transmembrane helix</keyword>
<gene>
    <name evidence="9" type="ORF">DDW13_07575</name>
</gene>
<keyword evidence="4 7" id="KW-0812">Transmembrane</keyword>
<feature type="transmembrane region" description="Helical" evidence="7">
    <location>
        <begin position="259"/>
        <end position="275"/>
    </location>
</feature>
<dbReference type="GO" id="GO:0016020">
    <property type="term" value="C:membrane"/>
    <property type="evidence" value="ECO:0007669"/>
    <property type="project" value="UniProtKB-SubCell"/>
</dbReference>
<evidence type="ECO:0000256" key="6">
    <source>
        <dbReference type="ARBA" id="ARBA00023136"/>
    </source>
</evidence>
<comment type="subcellular location">
    <subcellularLocation>
        <location evidence="1">Membrane</location>
        <topology evidence="1">Multi-pass membrane protein</topology>
    </subcellularLocation>
</comment>
<feature type="transmembrane region" description="Helical" evidence="7">
    <location>
        <begin position="416"/>
        <end position="438"/>
    </location>
</feature>
<evidence type="ECO:0000256" key="5">
    <source>
        <dbReference type="ARBA" id="ARBA00022989"/>
    </source>
</evidence>
<evidence type="ECO:0000256" key="1">
    <source>
        <dbReference type="ARBA" id="ARBA00004141"/>
    </source>
</evidence>
<keyword evidence="6 7" id="KW-0472">Membrane</keyword>
<dbReference type="Pfam" id="PF00999">
    <property type="entry name" value="Na_H_Exchanger"/>
    <property type="match status" value="1"/>
</dbReference>
<dbReference type="InterPro" id="IPR006153">
    <property type="entry name" value="Cation/H_exchanger_TM"/>
</dbReference>
<comment type="caution">
    <text evidence="9">The sequence shown here is derived from an EMBL/GenBank/DDBJ whole genome shotgun (WGS) entry which is preliminary data.</text>
</comment>
<dbReference type="EMBL" id="QEFD01000218">
    <property type="protein sequence ID" value="PVU74392.1"/>
    <property type="molecule type" value="Genomic_DNA"/>
</dbReference>
<feature type="transmembrane region" description="Helical" evidence="7">
    <location>
        <begin position="444"/>
        <end position="477"/>
    </location>
</feature>
<protein>
    <submittedName>
        <fullName evidence="9">Cation:proton antiporter</fullName>
    </submittedName>
</protein>
<feature type="transmembrane region" description="Helical" evidence="7">
    <location>
        <begin position="78"/>
        <end position="96"/>
    </location>
</feature>
<dbReference type="AlphaFoldDB" id="A0A2T9X2W3"/>
<evidence type="ECO:0000256" key="7">
    <source>
        <dbReference type="SAM" id="Phobius"/>
    </source>
</evidence>
<evidence type="ECO:0000256" key="2">
    <source>
        <dbReference type="ARBA" id="ARBA00005551"/>
    </source>
</evidence>
<evidence type="ECO:0000256" key="4">
    <source>
        <dbReference type="ARBA" id="ARBA00022692"/>
    </source>
</evidence>
<dbReference type="Gene3D" id="1.20.1530.20">
    <property type="match status" value="1"/>
</dbReference>
<feature type="transmembrane region" description="Helical" evidence="7">
    <location>
        <begin position="341"/>
        <end position="363"/>
    </location>
</feature>
<evidence type="ECO:0000259" key="8">
    <source>
        <dbReference type="Pfam" id="PF00999"/>
    </source>
</evidence>
<accession>A0A2T9X2W3</accession>
<feature type="transmembrane region" description="Helical" evidence="7">
    <location>
        <begin position="141"/>
        <end position="163"/>
    </location>
</feature>
<evidence type="ECO:0000313" key="10">
    <source>
        <dbReference type="Proteomes" id="UP000245638"/>
    </source>
</evidence>
<dbReference type="PANTHER" id="PTHR42751">
    <property type="entry name" value="SODIUM/HYDROGEN EXCHANGER FAMILY/TRKA DOMAIN PROTEIN"/>
    <property type="match status" value="1"/>
</dbReference>
<keyword evidence="3" id="KW-0813">Transport</keyword>
<dbReference type="PANTHER" id="PTHR42751:SF3">
    <property type="entry name" value="SODIUM_GLUTAMATE SYMPORTER"/>
    <property type="match status" value="1"/>
</dbReference>
<dbReference type="InterPro" id="IPR038770">
    <property type="entry name" value="Na+/solute_symporter_sf"/>
</dbReference>
<proteinExistence type="inferred from homology"/>
<sequence length="604" mass="67599">MDYGALGLSLLLSLVFAFILTRLKLSPIIAYLIGGILASTYLGVNFNSPEFSLITSLALNLLAFEIGTGFDLTKARELFTRAIFVALAELTLILIISYYTGLYILHLGSVGSTFLVLASLDTSTSIIYKLTEGKKIRDKDLLIAVASIEDIEVFFIYSVIVALGGKFSFIKILTVIIEVSLASLILYIFARFLFQRILFSPSKVEDESIIILIPIVLVFTFSYISSVTGVPTTLTMILSGIAFSSVSGSEKVIKTIAPVREFALIFFFLAVGGLLKLNESLIGFFLISLLIIAIKYFSFSTASWISGTNFVQAYTNGIYMIPLSEFGIIVSLDAIEEGINVYTVYLISISVVITSSILATVLVPRIQKLSKLISEIYSNTSILPQLDSAIAWFNRTVLGQITPFSKSEITKLSLRLVVFILLPFVVFPLLHKVCSIFIHPYLSFLTYAFFIGEAIIASLLLYNFAVISMRIYYIIVGEILIRIMRVKSRSFKELWRKLLDFAGVGNMFFLISSLLFYLILETSSLLAYDPPSISFPAEISSIFIIIIYINGRQFRKISKFSIYSRRKPSYKKVIKITVNVILGCKKVYNKERQKILNIVHIIRR</sequence>
<dbReference type="GO" id="GO:1902600">
    <property type="term" value="P:proton transmembrane transport"/>
    <property type="evidence" value="ECO:0007669"/>
    <property type="project" value="InterPro"/>
</dbReference>
<dbReference type="Proteomes" id="UP000245638">
    <property type="component" value="Unassembled WGS sequence"/>
</dbReference>
<feature type="domain" description="Cation/H+ exchanger transmembrane" evidence="8">
    <location>
        <begin position="12"/>
        <end position="365"/>
    </location>
</feature>
<organism evidence="9 10">
    <name type="scientific">Acidianus hospitalis</name>
    <dbReference type="NCBI Taxonomy" id="563177"/>
    <lineage>
        <taxon>Archaea</taxon>
        <taxon>Thermoproteota</taxon>
        <taxon>Thermoprotei</taxon>
        <taxon>Sulfolobales</taxon>
        <taxon>Sulfolobaceae</taxon>
        <taxon>Acidianus</taxon>
    </lineage>
</organism>
<feature type="transmembrane region" description="Helical" evidence="7">
    <location>
        <begin position="532"/>
        <end position="551"/>
    </location>
</feature>